<name>A0A366H6T3_9BACT</name>
<dbReference type="Gene3D" id="3.40.50.300">
    <property type="entry name" value="P-loop containing nucleotide triphosphate hydrolases"/>
    <property type="match status" value="1"/>
</dbReference>
<dbReference type="InterPro" id="IPR003593">
    <property type="entry name" value="AAA+_ATPase"/>
</dbReference>
<dbReference type="Proteomes" id="UP000253426">
    <property type="component" value="Unassembled WGS sequence"/>
</dbReference>
<dbReference type="OrthoDB" id="9783370at2"/>
<feature type="domain" description="AAA+ ATPase" evidence="1">
    <location>
        <begin position="380"/>
        <end position="525"/>
    </location>
</feature>
<dbReference type="InterPro" id="IPR027417">
    <property type="entry name" value="P-loop_NTPase"/>
</dbReference>
<comment type="caution">
    <text evidence="2">The sequence shown here is derived from an EMBL/GenBank/DDBJ whole genome shotgun (WGS) entry which is preliminary data.</text>
</comment>
<evidence type="ECO:0000313" key="3">
    <source>
        <dbReference type="Proteomes" id="UP000253426"/>
    </source>
</evidence>
<dbReference type="InterPro" id="IPR054567">
    <property type="entry name" value="NNH7"/>
</dbReference>
<reference evidence="2 3" key="1">
    <citation type="submission" date="2018-06" db="EMBL/GenBank/DDBJ databases">
        <title>Genomic Encyclopedia of Type Strains, Phase IV (KMG-IV): sequencing the most valuable type-strain genomes for metagenomic binning, comparative biology and taxonomic classification.</title>
        <authorList>
            <person name="Goeker M."/>
        </authorList>
    </citation>
    <scope>NUCLEOTIDE SEQUENCE [LARGE SCALE GENOMIC DNA]</scope>
    <source>
        <strain evidence="2 3">DSM 25532</strain>
    </source>
</reference>
<organism evidence="2 3">
    <name type="scientific">Roseimicrobium gellanilyticum</name>
    <dbReference type="NCBI Taxonomy" id="748857"/>
    <lineage>
        <taxon>Bacteria</taxon>
        <taxon>Pseudomonadati</taxon>
        <taxon>Verrucomicrobiota</taxon>
        <taxon>Verrucomicrobiia</taxon>
        <taxon>Verrucomicrobiales</taxon>
        <taxon>Verrucomicrobiaceae</taxon>
        <taxon>Roseimicrobium</taxon>
    </lineage>
</organism>
<dbReference type="SUPFAM" id="SSF52540">
    <property type="entry name" value="P-loop containing nucleoside triphosphate hydrolases"/>
    <property type="match status" value="1"/>
</dbReference>
<dbReference type="SMART" id="SM00382">
    <property type="entry name" value="AAA"/>
    <property type="match status" value="1"/>
</dbReference>
<proteinExistence type="predicted"/>
<evidence type="ECO:0000313" key="2">
    <source>
        <dbReference type="EMBL" id="RBP37713.1"/>
    </source>
</evidence>
<dbReference type="Pfam" id="PF22738">
    <property type="entry name" value="NNH7"/>
    <property type="match status" value="1"/>
</dbReference>
<dbReference type="RefSeq" id="WP_113961410.1">
    <property type="nucleotide sequence ID" value="NZ_QNRR01000013.1"/>
</dbReference>
<evidence type="ECO:0000259" key="1">
    <source>
        <dbReference type="SMART" id="SM00382"/>
    </source>
</evidence>
<gene>
    <name evidence="2" type="ORF">DES53_11395</name>
</gene>
<dbReference type="EMBL" id="QNRR01000013">
    <property type="protein sequence ID" value="RBP37713.1"/>
    <property type="molecule type" value="Genomic_DNA"/>
</dbReference>
<keyword evidence="3" id="KW-1185">Reference proteome</keyword>
<accession>A0A366H6T3</accession>
<sequence>MSLELTFKNVCTTIKKQGKDDAKIIEAVDNLIGLALICSPVVLGPAAAALLPTLAVKNELVKIGKSVFDKLTKKKDEDYLLRYETMRMAYGLVVFTSFFDALDARISTALRKEIGLLDSEKAFLAKEGVKKSSTHKQCELVCEAHDSPVSTVALAFPHPTETLADQCARQRKLWKQMSQGFLEFVQKLAFWEDAGEKNQAALVAGLEKLEDEAATRFEAQYFELARKFEDFAVWANLQAHKGTKALIGELSDYVKQHAKISAGSEKSIDVGFTKLRHAVLSIPETLRTEQATEIAESFNRHYQARINEPIIEDKDIGDENAPRLSFPKVCDAFVPQAFRVLRQASSKTRRLEDEATWNALQRRGDLGAFLLSYLTSPYSTEAPLLILGHPGSGKSLLTTILSAQLMSRHFTAIRVPLREVNADADIQTQIEEFIKRISGVSFDSWIKLRSLFKNCPPVVILDGYDELLQASGQVFASYIMEAQRFQQHQTEQGWPVRIIITSRVTLIDKAAVPPGSTIVRLLEFDEYQRDCWSVIWNKANAAYFRDAKIEKFALPPAEDKGAEKILNLAEQPLLLLMLALYDSQGNQLRTSKGLDRTKLYDSLLRRFVIRERGKEKGFSDEKAKERDKALSTEMQRLGVAALGMYNRRKVHILSAELDDDLAFFKLEREVAAKSGKALSQADLLLGSFFFVHKSKAQHSSGAEDTHEETSAFEFLHNTFGEFLTADFIVRRAVAQVQALRAAEATEALRSMMDKMMGTADGFERDWFASLVYTPLFTRPVILEMIREWAPHVLKEHTLSEGNFVETLDKIVLNQTKRLLSKREMPQIMRKETAQEGYRVPFGDHPLVGHVAIYSINLVLLRLVSGKAPLVFEECEIASHEDGTRPWDRLVHIWRSWFSLGNLNGLTALMIADRSEESIKIAAKDRFQAAESAGKLQEFYNVALSLGDEVSACIAGYYLFDPMTASPEELDKLERMMHSEGLDLGIRALLAKLHLLARHFDESPHEFFEQGRRALDQAMRSGRNEQIESICQVVARAIEDSDLRRYRGIETRRFFRDFFDPTFAVDLALRDPRAARIIFDLGKRLNDSSWVIEFSRRFADPRLLLEVSERFPREALAYFQIFRQLGGGRFLMESVSRRMDPELIDRLFHPRHLLGLIERNPEEALAYLQVLRDLGGGRDFEEFVSRRMDPELIDRLFHPQHLLELTERNPEGALTYLQVFRELGYGRYFEEFVSRRVGPEWIDRLFHPRHLLELAERNPEGALAYLQVLRELGGGRYFEEFVSRRMDSELIDRLFHPQHLLELSERSPEGALAYLQILRGLGDGRYFEEFVSRGMDPEWVDRLFHPRHLLELSERNPEEALAYLQVLHQLVGGRYFEEFVSRRMDPEWVDRLFHPRHLLELSERNPEGALAYLQVLRGLVGGRYFEEFVSRRVDPGLIEYFFKPRFVWRGAYLRTGPVAVRLTLVRLLNSKLLAERLAEAIGDGLHSGSVNRDQLSLLPISALSDIHWLTEQTKSPKLREALSEMHI</sequence>
<protein>
    <recommendedName>
        <fullName evidence="1">AAA+ ATPase domain-containing protein</fullName>
    </recommendedName>
</protein>